<dbReference type="EC" id="3.1.2.-" evidence="2"/>
<dbReference type="RefSeq" id="WP_191319517.1">
    <property type="nucleotide sequence ID" value="NZ_BNCG01000009.1"/>
</dbReference>
<dbReference type="Pfam" id="PF03061">
    <property type="entry name" value="4HBT"/>
    <property type="match status" value="1"/>
</dbReference>
<comment type="caution">
    <text evidence="2">The sequence shown here is derived from an EMBL/GenBank/DDBJ whole genome shotgun (WGS) entry which is preliminary data.</text>
</comment>
<keyword evidence="2" id="KW-0378">Hydrolase</keyword>
<feature type="domain" description="Thioesterase" evidence="1">
    <location>
        <begin position="77"/>
        <end position="150"/>
    </location>
</feature>
<evidence type="ECO:0000259" key="1">
    <source>
        <dbReference type="Pfam" id="PF03061"/>
    </source>
</evidence>
<keyword evidence="3" id="KW-1185">Reference proteome</keyword>
<evidence type="ECO:0000313" key="2">
    <source>
        <dbReference type="EMBL" id="MFC3638171.1"/>
    </source>
</evidence>
<dbReference type="CDD" id="cd03443">
    <property type="entry name" value="PaaI_thioesterase"/>
    <property type="match status" value="1"/>
</dbReference>
<protein>
    <submittedName>
        <fullName evidence="2">PaaI family thioesterase</fullName>
        <ecNumber evidence="2">3.1.2.-</ecNumber>
    </submittedName>
</protein>
<dbReference type="InterPro" id="IPR029069">
    <property type="entry name" value="HotDog_dom_sf"/>
</dbReference>
<sequence>MNASTTALTTASSAASSAAPAASAVLGERPLPPGFRPLRIGSETDFLALTGPFAMKIADGQLNLGFYVQPKHCNVAGICHGGMLLTFADIQMAIAGKHQEDLQGFHMTVSLTCDFLGAGKLGGWMEGRTEVVRNVDRTLFAQCILTCDGETVLRASAVFREGAASPEMMERMRLKS</sequence>
<proteinExistence type="predicted"/>
<dbReference type="Proteomes" id="UP001595704">
    <property type="component" value="Unassembled WGS sequence"/>
</dbReference>
<gene>
    <name evidence="2" type="ORF">ACFONL_12440</name>
</gene>
<name>A0ABV7UI47_9HYPH</name>
<organism evidence="2 3">
    <name type="scientific">Camelimonas fluminis</name>
    <dbReference type="NCBI Taxonomy" id="1576911"/>
    <lineage>
        <taxon>Bacteria</taxon>
        <taxon>Pseudomonadati</taxon>
        <taxon>Pseudomonadota</taxon>
        <taxon>Alphaproteobacteria</taxon>
        <taxon>Hyphomicrobiales</taxon>
        <taxon>Chelatococcaceae</taxon>
        <taxon>Camelimonas</taxon>
    </lineage>
</organism>
<reference evidence="3" key="1">
    <citation type="journal article" date="2019" name="Int. J. Syst. Evol. Microbiol.">
        <title>The Global Catalogue of Microorganisms (GCM) 10K type strain sequencing project: providing services to taxonomists for standard genome sequencing and annotation.</title>
        <authorList>
            <consortium name="The Broad Institute Genomics Platform"/>
            <consortium name="The Broad Institute Genome Sequencing Center for Infectious Disease"/>
            <person name="Wu L."/>
            <person name="Ma J."/>
        </authorList>
    </citation>
    <scope>NUCLEOTIDE SEQUENCE [LARGE SCALE GENOMIC DNA]</scope>
    <source>
        <strain evidence="3">KCTC 42282</strain>
    </source>
</reference>
<accession>A0ABV7UI47</accession>
<dbReference type="GO" id="GO:0016787">
    <property type="term" value="F:hydrolase activity"/>
    <property type="evidence" value="ECO:0007669"/>
    <property type="project" value="UniProtKB-KW"/>
</dbReference>
<evidence type="ECO:0000313" key="3">
    <source>
        <dbReference type="Proteomes" id="UP001595704"/>
    </source>
</evidence>
<dbReference type="InterPro" id="IPR006683">
    <property type="entry name" value="Thioestr_dom"/>
</dbReference>
<dbReference type="EMBL" id="JBHRYC010000058">
    <property type="protein sequence ID" value="MFC3638171.1"/>
    <property type="molecule type" value="Genomic_DNA"/>
</dbReference>
<dbReference type="SUPFAM" id="SSF54637">
    <property type="entry name" value="Thioesterase/thiol ester dehydrase-isomerase"/>
    <property type="match status" value="1"/>
</dbReference>
<dbReference type="Gene3D" id="3.10.129.10">
    <property type="entry name" value="Hotdog Thioesterase"/>
    <property type="match status" value="1"/>
</dbReference>